<dbReference type="SUPFAM" id="SSF56784">
    <property type="entry name" value="HAD-like"/>
    <property type="match status" value="1"/>
</dbReference>
<dbReference type="InterPro" id="IPR023214">
    <property type="entry name" value="HAD_sf"/>
</dbReference>
<dbReference type="PANTHER" id="PTHR17901">
    <property type="entry name" value="MAGNESIUM-DEPENDENT PHOSPHATASE 1 MDP1"/>
    <property type="match status" value="1"/>
</dbReference>
<dbReference type="SFLD" id="SFLDG01131">
    <property type="entry name" value="C1.5.2:_MDP_Like"/>
    <property type="match status" value="1"/>
</dbReference>
<dbReference type="Pfam" id="PF12689">
    <property type="entry name" value="Acid_PPase"/>
    <property type="match status" value="1"/>
</dbReference>
<dbReference type="Proteomes" id="UP001497392">
    <property type="component" value="Unassembled WGS sequence"/>
</dbReference>
<proteinExistence type="predicted"/>
<dbReference type="InterPro" id="IPR036412">
    <property type="entry name" value="HAD-like_sf"/>
</dbReference>
<protein>
    <submittedName>
        <fullName evidence="1">G1833 protein</fullName>
    </submittedName>
</protein>
<dbReference type="EMBL" id="CAXHTA020000002">
    <property type="protein sequence ID" value="CAL5219906.1"/>
    <property type="molecule type" value="Genomic_DNA"/>
</dbReference>
<dbReference type="NCBIfam" id="TIGR01681">
    <property type="entry name" value="HAD-SF-IIIC"/>
    <property type="match status" value="1"/>
</dbReference>
<comment type="caution">
    <text evidence="1">The sequence shown here is derived from an EMBL/GenBank/DDBJ whole genome shotgun (WGS) entry which is preliminary data.</text>
</comment>
<gene>
    <name evidence="1" type="primary">g1833</name>
    <name evidence="1" type="ORF">VP750_LOCUS1565</name>
</gene>
<evidence type="ECO:0000313" key="1">
    <source>
        <dbReference type="EMBL" id="CAL5219906.1"/>
    </source>
</evidence>
<dbReference type="SFLD" id="SFLDS00003">
    <property type="entry name" value="Haloacid_Dehalogenase"/>
    <property type="match status" value="1"/>
</dbReference>
<evidence type="ECO:0000313" key="2">
    <source>
        <dbReference type="Proteomes" id="UP001497392"/>
    </source>
</evidence>
<dbReference type="SFLD" id="SFLDG01129">
    <property type="entry name" value="C1.5:_HAD__Beta-PGM__Phosphata"/>
    <property type="match status" value="1"/>
</dbReference>
<reference evidence="1 2" key="1">
    <citation type="submission" date="2024-06" db="EMBL/GenBank/DDBJ databases">
        <authorList>
            <person name="Kraege A."/>
            <person name="Thomma B."/>
        </authorList>
    </citation>
    <scope>NUCLEOTIDE SEQUENCE [LARGE SCALE GENOMIC DNA]</scope>
</reference>
<dbReference type="PANTHER" id="PTHR17901:SF14">
    <property type="entry name" value="MAGNESIUM-DEPENDENT PHOSPHATASE 1"/>
    <property type="match status" value="1"/>
</dbReference>
<dbReference type="InterPro" id="IPR010036">
    <property type="entry name" value="MDP_1_eu_arc"/>
</dbReference>
<dbReference type="InterPro" id="IPR010033">
    <property type="entry name" value="HAD_SF_ppase_IIIC"/>
</dbReference>
<accession>A0ABP1FLV6</accession>
<name>A0ABP1FLV6_9CHLO</name>
<dbReference type="Gene3D" id="3.40.50.1000">
    <property type="entry name" value="HAD superfamily/HAD-like"/>
    <property type="match status" value="1"/>
</dbReference>
<sequence>MSAHAKGFETVTKALDACNRLPKLVVFDLDYTLWPFWCEMYTTRDKPRLYEDSRPILDACRDKGIPMAIASRTPTPHVADAFMKKLGITDMFDSIQLIPASSGYDMHSAQKDRAHLPNIKKDTGVEYRDMLFFDDESPNIVKVARLGVTSILVHSGMTCQAFQQGLQEHARQENGR</sequence>
<organism evidence="1 2">
    <name type="scientific">Coccomyxa viridis</name>
    <dbReference type="NCBI Taxonomy" id="1274662"/>
    <lineage>
        <taxon>Eukaryota</taxon>
        <taxon>Viridiplantae</taxon>
        <taxon>Chlorophyta</taxon>
        <taxon>core chlorophytes</taxon>
        <taxon>Trebouxiophyceae</taxon>
        <taxon>Trebouxiophyceae incertae sedis</taxon>
        <taxon>Coccomyxaceae</taxon>
        <taxon>Coccomyxa</taxon>
    </lineage>
</organism>
<keyword evidence="2" id="KW-1185">Reference proteome</keyword>